<proteinExistence type="predicted"/>
<organism evidence="1">
    <name type="scientific">Xenorhabdus bovienii str. puntauvense</name>
    <dbReference type="NCBI Taxonomy" id="1398201"/>
    <lineage>
        <taxon>Bacteria</taxon>
        <taxon>Pseudomonadati</taxon>
        <taxon>Pseudomonadota</taxon>
        <taxon>Gammaproteobacteria</taxon>
        <taxon>Enterobacterales</taxon>
        <taxon>Morganellaceae</taxon>
        <taxon>Xenorhabdus</taxon>
    </lineage>
</organism>
<name>A0A077NFR9_XENBV</name>
<protein>
    <submittedName>
        <fullName evidence="1">Uncharacterized protein</fullName>
    </submittedName>
</protein>
<evidence type="ECO:0000313" key="1">
    <source>
        <dbReference type="EMBL" id="CDG97257.1"/>
    </source>
</evidence>
<dbReference type="AlphaFoldDB" id="A0A077NFR9"/>
<dbReference type="Proteomes" id="UP000028511">
    <property type="component" value="Unassembled WGS sequence"/>
</dbReference>
<accession>A0A077NFR9</accession>
<sequence>MLRPSEKSVIYAAVGRKYCQADLDGSLAQSVEQLTFNQLVAGSNPARPTILNLNSSTP</sequence>
<dbReference type="AntiFam" id="ANF00010">
    <property type="entry name" value="tRNA translation"/>
</dbReference>
<dbReference type="EMBL" id="CBSW010000171">
    <property type="protein sequence ID" value="CDG97257.1"/>
    <property type="molecule type" value="Genomic_DNA"/>
</dbReference>
<comment type="caution">
    <text evidence="1">The sequence shown here is derived from an EMBL/GenBank/DDBJ whole genome shotgun (WGS) entry which is preliminary data.</text>
</comment>
<dbReference type="HOGENOM" id="CLU_2995653_0_0_6"/>
<reference evidence="1" key="1">
    <citation type="submission" date="2013-07" db="EMBL/GenBank/DDBJ databases">
        <title>Sub-species coevolution in mutualistic symbiosis.</title>
        <authorList>
            <person name="Murfin K."/>
            <person name="Klassen J."/>
            <person name="Lee M."/>
            <person name="Forst S."/>
            <person name="Stock P."/>
            <person name="Goodrich-Blair H."/>
        </authorList>
    </citation>
    <scope>NUCLEOTIDE SEQUENCE [LARGE SCALE GENOMIC DNA]</scope>
    <source>
        <strain evidence="1">Puntauvense</strain>
    </source>
</reference>
<gene>
    <name evidence="1" type="ORF">XBP1_2520039</name>
</gene>